<keyword evidence="4" id="KW-1003">Cell membrane</keyword>
<proteinExistence type="inferred from homology"/>
<feature type="transmembrane region" description="Helical" evidence="8">
    <location>
        <begin position="39"/>
        <end position="56"/>
    </location>
</feature>
<keyword evidence="7 8" id="KW-0472">Membrane</keyword>
<dbReference type="InterPro" id="IPR037185">
    <property type="entry name" value="EmrE-like"/>
</dbReference>
<feature type="domain" description="EamA" evidence="9">
    <location>
        <begin position="8"/>
        <end position="148"/>
    </location>
</feature>
<sequence>MKDNQATIGILYALGAYFLWGFLPMYWKLADHVPAGQVLAHRIIWAFAFMVVIILLTGKQQAILHETKEVIRNKRRFWGIALASILISLNWLTFIWAVNSDHVIQASLGYYINPLVSILLGAIVLKERFNGSQIVSFILAACGVVYLTISYGVFPWVSLILAFSFAFYGLLKKIVQVSTMTGLTIETLMVTPIALIYLSAIPANSFTWAAPLSTTNLILAGSGAATAIPLLMFASGAKQIPLAMVGFLQYIAPTIMLLLGVFLYQEPFTQAHLVAFVLIWTALIIYMASTYRRSIQTQKSLKKTSAGEQAN</sequence>
<reference evidence="11" key="1">
    <citation type="journal article" date="2019" name="Int. J. Syst. Evol. Microbiol.">
        <title>The Global Catalogue of Microorganisms (GCM) 10K type strain sequencing project: providing services to taxonomists for standard genome sequencing and annotation.</title>
        <authorList>
            <consortium name="The Broad Institute Genomics Platform"/>
            <consortium name="The Broad Institute Genome Sequencing Center for Infectious Disease"/>
            <person name="Wu L."/>
            <person name="Ma J."/>
        </authorList>
    </citation>
    <scope>NUCLEOTIDE SEQUENCE [LARGE SCALE GENOMIC DNA]</scope>
    <source>
        <strain evidence="11">KCTC 13128</strain>
    </source>
</reference>
<name>A0ABV7CTW0_9BACI</name>
<dbReference type="SUPFAM" id="SSF103481">
    <property type="entry name" value="Multidrug resistance efflux transporter EmrE"/>
    <property type="match status" value="2"/>
</dbReference>
<feature type="transmembrane region" description="Helical" evidence="8">
    <location>
        <begin position="270"/>
        <end position="289"/>
    </location>
</feature>
<dbReference type="PANTHER" id="PTHR22911:SF137">
    <property type="entry name" value="SOLUTE CARRIER FAMILY 35 MEMBER G2-RELATED"/>
    <property type="match status" value="1"/>
</dbReference>
<keyword evidence="6 8" id="KW-1133">Transmembrane helix</keyword>
<evidence type="ECO:0000256" key="1">
    <source>
        <dbReference type="ARBA" id="ARBA00004651"/>
    </source>
</evidence>
<accession>A0ABV7CTW0</accession>
<feature type="transmembrane region" description="Helical" evidence="8">
    <location>
        <begin position="7"/>
        <end position="27"/>
    </location>
</feature>
<feature type="transmembrane region" description="Helical" evidence="8">
    <location>
        <begin position="77"/>
        <end position="98"/>
    </location>
</feature>
<organism evidence="10 11">
    <name type="scientific">Virgibacillus xinjiangensis</name>
    <dbReference type="NCBI Taxonomy" id="393090"/>
    <lineage>
        <taxon>Bacteria</taxon>
        <taxon>Bacillati</taxon>
        <taxon>Bacillota</taxon>
        <taxon>Bacilli</taxon>
        <taxon>Bacillales</taxon>
        <taxon>Bacillaceae</taxon>
        <taxon>Virgibacillus</taxon>
    </lineage>
</organism>
<evidence type="ECO:0000256" key="7">
    <source>
        <dbReference type="ARBA" id="ARBA00023136"/>
    </source>
</evidence>
<feature type="transmembrane region" description="Helical" evidence="8">
    <location>
        <begin position="155"/>
        <end position="171"/>
    </location>
</feature>
<feature type="transmembrane region" description="Helical" evidence="8">
    <location>
        <begin position="104"/>
        <end position="125"/>
    </location>
</feature>
<evidence type="ECO:0000259" key="9">
    <source>
        <dbReference type="Pfam" id="PF00892"/>
    </source>
</evidence>
<dbReference type="InterPro" id="IPR000620">
    <property type="entry name" value="EamA_dom"/>
</dbReference>
<comment type="subcellular location">
    <subcellularLocation>
        <location evidence="1">Cell membrane</location>
        <topology evidence="1">Multi-pass membrane protein</topology>
    </subcellularLocation>
</comment>
<protein>
    <submittedName>
        <fullName evidence="10">EamA family transporter RarD</fullName>
    </submittedName>
</protein>
<evidence type="ECO:0000256" key="4">
    <source>
        <dbReference type="ARBA" id="ARBA00022475"/>
    </source>
</evidence>
<dbReference type="EMBL" id="JBHRSA010000027">
    <property type="protein sequence ID" value="MFC3039904.1"/>
    <property type="molecule type" value="Genomic_DNA"/>
</dbReference>
<evidence type="ECO:0000313" key="11">
    <source>
        <dbReference type="Proteomes" id="UP001595279"/>
    </source>
</evidence>
<feature type="transmembrane region" description="Helical" evidence="8">
    <location>
        <begin position="183"/>
        <end position="203"/>
    </location>
</feature>
<evidence type="ECO:0000256" key="8">
    <source>
        <dbReference type="SAM" id="Phobius"/>
    </source>
</evidence>
<dbReference type="Proteomes" id="UP001595279">
    <property type="component" value="Unassembled WGS sequence"/>
</dbReference>
<evidence type="ECO:0000256" key="6">
    <source>
        <dbReference type="ARBA" id="ARBA00022989"/>
    </source>
</evidence>
<comment type="caution">
    <text evidence="10">The sequence shown here is derived from an EMBL/GenBank/DDBJ whole genome shotgun (WGS) entry which is preliminary data.</text>
</comment>
<feature type="transmembrane region" description="Helical" evidence="8">
    <location>
        <begin position="215"/>
        <end position="235"/>
    </location>
</feature>
<feature type="transmembrane region" description="Helical" evidence="8">
    <location>
        <begin position="242"/>
        <end position="264"/>
    </location>
</feature>
<comment type="similarity">
    <text evidence="2">Belongs to the EamA transporter family.</text>
</comment>
<evidence type="ECO:0000313" key="10">
    <source>
        <dbReference type="EMBL" id="MFC3039904.1"/>
    </source>
</evidence>
<gene>
    <name evidence="10" type="primary">rarD</name>
    <name evidence="10" type="ORF">ACFOGI_06530</name>
</gene>
<evidence type="ECO:0000256" key="2">
    <source>
        <dbReference type="ARBA" id="ARBA00007362"/>
    </source>
</evidence>
<feature type="transmembrane region" description="Helical" evidence="8">
    <location>
        <begin position="132"/>
        <end position="149"/>
    </location>
</feature>
<dbReference type="RefSeq" id="WP_390270252.1">
    <property type="nucleotide sequence ID" value="NZ_JBHRSA010000027.1"/>
</dbReference>
<dbReference type="PANTHER" id="PTHR22911">
    <property type="entry name" value="ACYL-MALONYL CONDENSING ENZYME-RELATED"/>
    <property type="match status" value="1"/>
</dbReference>
<keyword evidence="5 8" id="KW-0812">Transmembrane</keyword>
<dbReference type="InterPro" id="IPR004626">
    <property type="entry name" value="RarD"/>
</dbReference>
<keyword evidence="11" id="KW-1185">Reference proteome</keyword>
<dbReference type="NCBIfam" id="TIGR00688">
    <property type="entry name" value="rarD"/>
    <property type="match status" value="1"/>
</dbReference>
<evidence type="ECO:0000256" key="3">
    <source>
        <dbReference type="ARBA" id="ARBA00022448"/>
    </source>
</evidence>
<evidence type="ECO:0000256" key="5">
    <source>
        <dbReference type="ARBA" id="ARBA00022692"/>
    </source>
</evidence>
<keyword evidence="3" id="KW-0813">Transport</keyword>
<dbReference type="Pfam" id="PF00892">
    <property type="entry name" value="EamA"/>
    <property type="match status" value="1"/>
</dbReference>